<dbReference type="AlphaFoldDB" id="A0A0J8QLX9"/>
<reference evidence="4" key="1">
    <citation type="journal article" date="2010" name="Genome Res.">
        <title>Population genomic sequencing of Coccidioides fungi reveals recent hybridization and transposon control.</title>
        <authorList>
            <person name="Neafsey D.E."/>
            <person name="Barker B.M."/>
            <person name="Sharpton T.J."/>
            <person name="Stajich J.E."/>
            <person name="Park D.J."/>
            <person name="Whiston E."/>
            <person name="Hung C.-Y."/>
            <person name="McMahan C."/>
            <person name="White J."/>
            <person name="Sykes S."/>
            <person name="Heiman D."/>
            <person name="Young S."/>
            <person name="Zeng Q."/>
            <person name="Abouelleil A."/>
            <person name="Aftuck L."/>
            <person name="Bessette D."/>
            <person name="Brown A."/>
            <person name="FitzGerald M."/>
            <person name="Lui A."/>
            <person name="Macdonald J.P."/>
            <person name="Priest M."/>
            <person name="Orbach M.J."/>
            <person name="Galgiani J.N."/>
            <person name="Kirkland T.N."/>
            <person name="Cole G.T."/>
            <person name="Birren B.W."/>
            <person name="Henn M.R."/>
            <person name="Taylor J.W."/>
            <person name="Rounsley S.D."/>
        </authorList>
    </citation>
    <scope>NUCLEOTIDE SEQUENCE [LARGE SCALE GENOMIC DNA]</scope>
    <source>
        <strain evidence="4">RMSCC 3703</strain>
    </source>
</reference>
<dbReference type="Pfam" id="PF00583">
    <property type="entry name" value="Acetyltransf_1"/>
    <property type="match status" value="1"/>
</dbReference>
<evidence type="ECO:0000313" key="3">
    <source>
        <dbReference type="EMBL" id="KMU73456.1"/>
    </source>
</evidence>
<dbReference type="GO" id="GO:0016747">
    <property type="term" value="F:acyltransferase activity, transferring groups other than amino-acyl groups"/>
    <property type="evidence" value="ECO:0007669"/>
    <property type="project" value="InterPro"/>
</dbReference>
<organism evidence="3 4">
    <name type="scientific">Coccidioides immitis RMSCC 3703</name>
    <dbReference type="NCBI Taxonomy" id="454286"/>
    <lineage>
        <taxon>Eukaryota</taxon>
        <taxon>Fungi</taxon>
        <taxon>Dikarya</taxon>
        <taxon>Ascomycota</taxon>
        <taxon>Pezizomycotina</taxon>
        <taxon>Eurotiomycetes</taxon>
        <taxon>Eurotiomycetidae</taxon>
        <taxon>Onygenales</taxon>
        <taxon>Onygenaceae</taxon>
        <taxon>Coccidioides</taxon>
    </lineage>
</organism>
<dbReference type="InterPro" id="IPR000182">
    <property type="entry name" value="GNAT_dom"/>
</dbReference>
<proteinExistence type="predicted"/>
<evidence type="ECO:0000256" key="1">
    <source>
        <dbReference type="SAM" id="MobiDB-lite"/>
    </source>
</evidence>
<dbReference type="Gene3D" id="3.40.630.30">
    <property type="match status" value="1"/>
</dbReference>
<gene>
    <name evidence="3" type="ORF">CISG_03591</name>
</gene>
<feature type="region of interest" description="Disordered" evidence="1">
    <location>
        <begin position="22"/>
        <end position="53"/>
    </location>
</feature>
<dbReference type="PROSITE" id="PS51186">
    <property type="entry name" value="GNAT"/>
    <property type="match status" value="1"/>
</dbReference>
<dbReference type="EMBL" id="DS268130">
    <property type="protein sequence ID" value="KMU73456.1"/>
    <property type="molecule type" value="Genomic_DNA"/>
</dbReference>
<dbReference type="OrthoDB" id="41532at2759"/>
<accession>A0A0J8QLX9</accession>
<protein>
    <submittedName>
        <fullName evidence="3">Acetyltransferase</fullName>
    </submittedName>
</protein>
<dbReference type="PANTHER" id="PTHR47542:SF2">
    <property type="entry name" value="ACYL-COA N-ACYLTRANSFERASES (NAT) SUPERFAMILY PROTEIN"/>
    <property type="match status" value="1"/>
</dbReference>
<dbReference type="Proteomes" id="UP000054559">
    <property type="component" value="Unassembled WGS sequence"/>
</dbReference>
<feature type="domain" description="N-acetyltransferase" evidence="2">
    <location>
        <begin position="26"/>
        <end position="181"/>
    </location>
</feature>
<evidence type="ECO:0000259" key="2">
    <source>
        <dbReference type="PROSITE" id="PS51186"/>
    </source>
</evidence>
<feature type="compositionally biased region" description="Basic and acidic residues" evidence="1">
    <location>
        <begin position="22"/>
        <end position="48"/>
    </location>
</feature>
<dbReference type="STRING" id="454286.A0A0J8QLX9"/>
<evidence type="ECO:0000313" key="4">
    <source>
        <dbReference type="Proteomes" id="UP000054559"/>
    </source>
</evidence>
<dbReference type="SUPFAM" id="SSF55729">
    <property type="entry name" value="Acyl-CoA N-acyltransferases (Nat)"/>
    <property type="match status" value="1"/>
</dbReference>
<keyword evidence="3" id="KW-0808">Transferase</keyword>
<sequence length="183" mass="20775">MGILDDPPMSTAVSFMGRRIAEQSDRNVGEDQKLQQDGQTKLERDQWRSQKKKPNTRVIYVKFTETASSVSSKTKLADKVTSNSATNVIGYAVYVRMKGTALLHKVCIAEPYRGQGVGRQLMAYIEQRLRREGCQAVQLWVDKDRAAARRLYARCGFEEQETVENYYGNGRTGIKMALELESR</sequence>
<dbReference type="InterPro" id="IPR016181">
    <property type="entry name" value="Acyl_CoA_acyltransferase"/>
</dbReference>
<dbReference type="PANTHER" id="PTHR47542">
    <property type="entry name" value="ACYL-COA N-ACYLTRANSFERASES (NAT) SUPERFAMILY PROTEIN"/>
    <property type="match status" value="1"/>
</dbReference>
<name>A0A0J8QLX9_COCIT</name>
<dbReference type="CDD" id="cd04301">
    <property type="entry name" value="NAT_SF"/>
    <property type="match status" value="1"/>
</dbReference>